<dbReference type="Pfam" id="PF00561">
    <property type="entry name" value="Abhydrolase_1"/>
    <property type="match status" value="1"/>
</dbReference>
<gene>
    <name evidence="2" type="ORF">ABQJ54_04865</name>
</gene>
<dbReference type="InterPro" id="IPR050266">
    <property type="entry name" value="AB_hydrolase_sf"/>
</dbReference>
<keyword evidence="2" id="KW-0378">Hydrolase</keyword>
<dbReference type="InterPro" id="IPR006311">
    <property type="entry name" value="TAT_signal"/>
</dbReference>
<proteinExistence type="predicted"/>
<name>A0ABV3QBK3_9GAMM</name>
<evidence type="ECO:0000313" key="3">
    <source>
        <dbReference type="Proteomes" id="UP001556220"/>
    </source>
</evidence>
<dbReference type="GO" id="GO:0016787">
    <property type="term" value="F:hydrolase activity"/>
    <property type="evidence" value="ECO:0007669"/>
    <property type="project" value="UniProtKB-KW"/>
</dbReference>
<dbReference type="PANTHER" id="PTHR43798">
    <property type="entry name" value="MONOACYLGLYCEROL LIPASE"/>
    <property type="match status" value="1"/>
</dbReference>
<keyword evidence="3" id="KW-1185">Reference proteome</keyword>
<dbReference type="PANTHER" id="PTHR43798:SF24">
    <property type="entry name" value="CIS-3-ALKYL-4-ALKYLOXETAN-2-ONE DECARBOXYLASE"/>
    <property type="match status" value="1"/>
</dbReference>
<dbReference type="InterPro" id="IPR029058">
    <property type="entry name" value="AB_hydrolase_fold"/>
</dbReference>
<dbReference type="PROSITE" id="PS51318">
    <property type="entry name" value="TAT"/>
    <property type="match status" value="1"/>
</dbReference>
<dbReference type="InterPro" id="IPR000639">
    <property type="entry name" value="Epox_hydrolase-like"/>
</dbReference>
<dbReference type="PRINTS" id="PR00412">
    <property type="entry name" value="EPOXHYDRLASE"/>
</dbReference>
<protein>
    <submittedName>
        <fullName evidence="2">Alpha/beta fold hydrolase</fullName>
    </submittedName>
</protein>
<dbReference type="Gene3D" id="3.40.50.1820">
    <property type="entry name" value="alpha/beta hydrolase"/>
    <property type="match status" value="1"/>
</dbReference>
<dbReference type="Proteomes" id="UP001556220">
    <property type="component" value="Unassembled WGS sequence"/>
</dbReference>
<dbReference type="PRINTS" id="PR00111">
    <property type="entry name" value="ABHYDROLASE"/>
</dbReference>
<comment type="caution">
    <text evidence="2">The sequence shown here is derived from an EMBL/GenBank/DDBJ whole genome shotgun (WGS) entry which is preliminary data.</text>
</comment>
<dbReference type="InterPro" id="IPR000073">
    <property type="entry name" value="AB_hydrolase_1"/>
</dbReference>
<evidence type="ECO:0000259" key="1">
    <source>
        <dbReference type="Pfam" id="PF00561"/>
    </source>
</evidence>
<feature type="domain" description="AB hydrolase-1" evidence="1">
    <location>
        <begin position="84"/>
        <end position="311"/>
    </location>
</feature>
<accession>A0ABV3QBK3</accession>
<dbReference type="EMBL" id="JBFOHK010000001">
    <property type="protein sequence ID" value="MEW9571072.1"/>
    <property type="molecule type" value="Genomic_DNA"/>
</dbReference>
<dbReference type="RefSeq" id="WP_367853135.1">
    <property type="nucleotide sequence ID" value="NZ_JBFOHK010000001.1"/>
</dbReference>
<reference evidence="2 3" key="1">
    <citation type="submission" date="2024-06" db="EMBL/GenBank/DDBJ databases">
        <authorList>
            <person name="Woo H."/>
        </authorList>
    </citation>
    <scope>NUCLEOTIDE SEQUENCE [LARGE SCALE GENOMIC DNA]</scope>
    <source>
        <strain evidence="2 3">Si-c</strain>
    </source>
</reference>
<evidence type="ECO:0000313" key="2">
    <source>
        <dbReference type="EMBL" id="MEW9571072.1"/>
    </source>
</evidence>
<dbReference type="SUPFAM" id="SSF53474">
    <property type="entry name" value="alpha/beta-Hydrolases"/>
    <property type="match status" value="1"/>
</dbReference>
<organism evidence="2 3">
    <name type="scientific">Rhodanobacter lycopersici</name>
    <dbReference type="NCBI Taxonomy" id="3162487"/>
    <lineage>
        <taxon>Bacteria</taxon>
        <taxon>Pseudomonadati</taxon>
        <taxon>Pseudomonadota</taxon>
        <taxon>Gammaproteobacteria</taxon>
        <taxon>Lysobacterales</taxon>
        <taxon>Rhodanobacteraceae</taxon>
        <taxon>Rhodanobacter</taxon>
    </lineage>
</organism>
<sequence>MSGETSISAMRPAPGITRRRFLALSAGALAGVCAGSYAGGIRSPSRHVDTAVMDAARFHALRRYTHTAFGRIAHVERGSGPAALFLHGFPLNGFQWRGALDRLAAYRRCIAPDFLGLGYTEVADGQSCAPQAQVAMLVALLDALGVERADVVANDSGGAIAQLLLAHHPERVRSLLLTNCDTELDCPPPALLPVIALAKQGRFVDDWLGTWRHDHALARSAAGIGGMCYANPAHPTDEAIETYFAPLLASRRSRDCTHAYAVALERNALAGIGPALARSRAPVRIVWGDADTIFSADNAGFLDRAFGHSLGVRHLKNSKLFWPEERPDVIAEEAHRLWTTQGDQA</sequence>